<name>A0A9J6Q9K3_9ENTR</name>
<keyword evidence="3" id="KW-1185">Reference proteome</keyword>
<keyword evidence="1" id="KW-1133">Transmembrane helix</keyword>
<reference evidence="2" key="1">
    <citation type="submission" date="2022-05" db="EMBL/GenBank/DDBJ databases">
        <title>Description of a novel species of Leclercia; Leclercia tamurae and the Proposal for a Novel Genus Silvania gen. nov. Containing Two Novel Species Silvania hatchlandensis sp. nov. and Silvania confinis sp. nov. Isolated from the Rhizosphere of Oak.</title>
        <authorList>
            <person name="Maddock D.W."/>
            <person name="Brady C.L."/>
            <person name="Denman S."/>
            <person name="Arnold D."/>
        </authorList>
    </citation>
    <scope>NUCLEOTIDE SEQUENCE</scope>
    <source>
        <strain evidence="2">H19S6</strain>
    </source>
</reference>
<feature type="transmembrane region" description="Helical" evidence="1">
    <location>
        <begin position="6"/>
        <end position="25"/>
    </location>
</feature>
<organism evidence="2 3">
    <name type="scientific">Silvania hatchlandensis</name>
    <dbReference type="NCBI Taxonomy" id="2926469"/>
    <lineage>
        <taxon>Bacteria</taxon>
        <taxon>Pseudomonadati</taxon>
        <taxon>Pseudomonadota</taxon>
        <taxon>Gammaproteobacteria</taxon>
        <taxon>Enterobacterales</taxon>
        <taxon>Enterobacteriaceae</taxon>
        <taxon>Silvania</taxon>
    </lineage>
</organism>
<dbReference type="EMBL" id="JAMGZK010000049">
    <property type="protein sequence ID" value="MCU6665109.1"/>
    <property type="molecule type" value="Genomic_DNA"/>
</dbReference>
<evidence type="ECO:0000313" key="2">
    <source>
        <dbReference type="EMBL" id="MCU6665109.1"/>
    </source>
</evidence>
<dbReference type="RefSeq" id="WP_271282712.1">
    <property type="nucleotide sequence ID" value="NZ_JAMGZK010000049.1"/>
</dbReference>
<proteinExistence type="predicted"/>
<dbReference type="Proteomes" id="UP001063816">
    <property type="component" value="Unassembled WGS sequence"/>
</dbReference>
<evidence type="ECO:0000313" key="3">
    <source>
        <dbReference type="Proteomes" id="UP001063816"/>
    </source>
</evidence>
<feature type="transmembrane region" description="Helical" evidence="1">
    <location>
        <begin position="105"/>
        <end position="126"/>
    </location>
</feature>
<gene>
    <name evidence="2" type="ORF">M8014_12235</name>
</gene>
<keyword evidence="1" id="KW-0472">Membrane</keyword>
<keyword evidence="1" id="KW-0812">Transmembrane</keyword>
<evidence type="ECO:0000256" key="1">
    <source>
        <dbReference type="SAM" id="Phobius"/>
    </source>
</evidence>
<sequence length="130" mass="15403">MHTLFMILTPVGILAIFIAFIYSAMKEKQHKMLCNEFLERFGYYHTDIAAYEKGGALFTFQKDIHFLLALTFKDDSFFVRNINKDLYIFTREQPKNKTSWIKIKFLLLIFGVVTLITDYIIFSLFIKDIH</sequence>
<accession>A0A9J6Q9K3</accession>
<dbReference type="AlphaFoldDB" id="A0A9J6Q9K3"/>
<comment type="caution">
    <text evidence="2">The sequence shown here is derived from an EMBL/GenBank/DDBJ whole genome shotgun (WGS) entry which is preliminary data.</text>
</comment>
<protein>
    <submittedName>
        <fullName evidence="2">Uncharacterized protein</fullName>
    </submittedName>
</protein>